<dbReference type="InterPro" id="IPR001461">
    <property type="entry name" value="Aspartic_peptidase_A1"/>
</dbReference>
<evidence type="ECO:0000256" key="5">
    <source>
        <dbReference type="ARBA" id="ARBA00022729"/>
    </source>
</evidence>
<keyword evidence="5" id="KW-0732">Signal</keyword>
<proteinExistence type="inferred from homology"/>
<evidence type="ECO:0000256" key="6">
    <source>
        <dbReference type="ARBA" id="ARBA00022801"/>
    </source>
</evidence>
<dbReference type="EMBL" id="CAMAPF010000045">
    <property type="protein sequence ID" value="CAH9083795.1"/>
    <property type="molecule type" value="Genomic_DNA"/>
</dbReference>
<gene>
    <name evidence="10" type="ORF">CEPIT_LOCUS8684</name>
</gene>
<dbReference type="PROSITE" id="PS51767">
    <property type="entry name" value="PEPTIDASE_A1"/>
    <property type="match status" value="1"/>
</dbReference>
<comment type="similarity">
    <text evidence="2">Belongs to the peptidase A1 family.</text>
</comment>
<dbReference type="Gene3D" id="2.40.70.10">
    <property type="entry name" value="Acid Proteases"/>
    <property type="match status" value="1"/>
</dbReference>
<dbReference type="PANTHER" id="PTHR13683:SF375">
    <property type="entry name" value="PEPTIDASE A1 DOMAIN-CONTAINING PROTEIN"/>
    <property type="match status" value="1"/>
</dbReference>
<keyword evidence="4" id="KW-0812">Transmembrane</keyword>
<evidence type="ECO:0000313" key="11">
    <source>
        <dbReference type="Proteomes" id="UP001152523"/>
    </source>
</evidence>
<accession>A0AAV0CUD6</accession>
<reference evidence="10" key="1">
    <citation type="submission" date="2022-07" db="EMBL/GenBank/DDBJ databases">
        <authorList>
            <person name="Macas J."/>
            <person name="Novak P."/>
            <person name="Neumann P."/>
        </authorList>
    </citation>
    <scope>NUCLEOTIDE SEQUENCE</scope>
</reference>
<comment type="subcellular location">
    <subcellularLocation>
        <location evidence="1">Membrane</location>
    </subcellularLocation>
</comment>
<feature type="domain" description="Peptidase A1" evidence="9">
    <location>
        <begin position="31"/>
        <end position="210"/>
    </location>
</feature>
<protein>
    <recommendedName>
        <fullName evidence="9">Peptidase A1 domain-containing protein</fullName>
    </recommendedName>
</protein>
<keyword evidence="11" id="KW-1185">Reference proteome</keyword>
<dbReference type="GO" id="GO:0004190">
    <property type="term" value="F:aspartic-type endopeptidase activity"/>
    <property type="evidence" value="ECO:0007669"/>
    <property type="project" value="InterPro"/>
</dbReference>
<name>A0AAV0CUD6_9ASTE</name>
<keyword evidence="7" id="KW-1133">Transmembrane helix</keyword>
<sequence length="210" mass="22156">MSIGVLSAASSGVFEIYGRYSNGGADVLGSRGLPKNGGSSLHYAKVTAFIGSSLFWLPCICTVNIDSHKTMNFNIYHSDKSSTYKSIDCPLSNNGCPFEAGYMDGSSATGVLISDIAHLTTYDHQHKHIQAAVTFGCASNVTCYCQDYSAFNGLLGLGPGNEPNNMDALSILAAQGIVGNSFLCLWSSGNGTLLILGDKGTETPMRGKHH</sequence>
<dbReference type="GO" id="GO:0016020">
    <property type="term" value="C:membrane"/>
    <property type="evidence" value="ECO:0007669"/>
    <property type="project" value="UniProtKB-SubCell"/>
</dbReference>
<dbReference type="Proteomes" id="UP001152523">
    <property type="component" value="Unassembled WGS sequence"/>
</dbReference>
<dbReference type="Pfam" id="PF14543">
    <property type="entry name" value="TAXi_N"/>
    <property type="match status" value="1"/>
</dbReference>
<dbReference type="InterPro" id="IPR021109">
    <property type="entry name" value="Peptidase_aspartic_dom_sf"/>
</dbReference>
<keyword evidence="6" id="KW-0378">Hydrolase</keyword>
<dbReference type="PANTHER" id="PTHR13683">
    <property type="entry name" value="ASPARTYL PROTEASES"/>
    <property type="match status" value="1"/>
</dbReference>
<evidence type="ECO:0000256" key="1">
    <source>
        <dbReference type="ARBA" id="ARBA00004370"/>
    </source>
</evidence>
<evidence type="ECO:0000256" key="8">
    <source>
        <dbReference type="ARBA" id="ARBA00023136"/>
    </source>
</evidence>
<evidence type="ECO:0000256" key="3">
    <source>
        <dbReference type="ARBA" id="ARBA00022670"/>
    </source>
</evidence>
<dbReference type="GO" id="GO:0006508">
    <property type="term" value="P:proteolysis"/>
    <property type="evidence" value="ECO:0007669"/>
    <property type="project" value="UniProtKB-KW"/>
</dbReference>
<keyword evidence="8" id="KW-0472">Membrane</keyword>
<evidence type="ECO:0000256" key="2">
    <source>
        <dbReference type="ARBA" id="ARBA00007447"/>
    </source>
</evidence>
<evidence type="ECO:0000256" key="7">
    <source>
        <dbReference type="ARBA" id="ARBA00022989"/>
    </source>
</evidence>
<dbReference type="InterPro" id="IPR033121">
    <property type="entry name" value="PEPTIDASE_A1"/>
</dbReference>
<evidence type="ECO:0000259" key="9">
    <source>
        <dbReference type="PROSITE" id="PS51767"/>
    </source>
</evidence>
<evidence type="ECO:0000256" key="4">
    <source>
        <dbReference type="ARBA" id="ARBA00022692"/>
    </source>
</evidence>
<comment type="caution">
    <text evidence="10">The sequence shown here is derived from an EMBL/GenBank/DDBJ whole genome shotgun (WGS) entry which is preliminary data.</text>
</comment>
<dbReference type="SUPFAM" id="SSF50630">
    <property type="entry name" value="Acid proteases"/>
    <property type="match status" value="1"/>
</dbReference>
<evidence type="ECO:0000313" key="10">
    <source>
        <dbReference type="EMBL" id="CAH9083795.1"/>
    </source>
</evidence>
<dbReference type="AlphaFoldDB" id="A0AAV0CUD6"/>
<organism evidence="10 11">
    <name type="scientific">Cuscuta epithymum</name>
    <dbReference type="NCBI Taxonomy" id="186058"/>
    <lineage>
        <taxon>Eukaryota</taxon>
        <taxon>Viridiplantae</taxon>
        <taxon>Streptophyta</taxon>
        <taxon>Embryophyta</taxon>
        <taxon>Tracheophyta</taxon>
        <taxon>Spermatophyta</taxon>
        <taxon>Magnoliopsida</taxon>
        <taxon>eudicotyledons</taxon>
        <taxon>Gunneridae</taxon>
        <taxon>Pentapetalae</taxon>
        <taxon>asterids</taxon>
        <taxon>lamiids</taxon>
        <taxon>Solanales</taxon>
        <taxon>Convolvulaceae</taxon>
        <taxon>Cuscuteae</taxon>
        <taxon>Cuscuta</taxon>
        <taxon>Cuscuta subgen. Cuscuta</taxon>
    </lineage>
</organism>
<keyword evidence="3" id="KW-0645">Protease</keyword>
<dbReference type="InterPro" id="IPR032861">
    <property type="entry name" value="TAXi_N"/>
</dbReference>